<proteinExistence type="predicted"/>
<gene>
    <name evidence="2" type="ORF">ASPWEDRAFT_41677</name>
</gene>
<evidence type="ECO:0000256" key="1">
    <source>
        <dbReference type="SAM" id="MobiDB-lite"/>
    </source>
</evidence>
<feature type="compositionally biased region" description="Low complexity" evidence="1">
    <location>
        <begin position="291"/>
        <end position="301"/>
    </location>
</feature>
<dbReference type="RefSeq" id="XP_040687477.1">
    <property type="nucleotide sequence ID" value="XM_040835619.1"/>
</dbReference>
<organism evidence="2 3">
    <name type="scientific">Aspergillus wentii DTO 134E9</name>
    <dbReference type="NCBI Taxonomy" id="1073089"/>
    <lineage>
        <taxon>Eukaryota</taxon>
        <taxon>Fungi</taxon>
        <taxon>Dikarya</taxon>
        <taxon>Ascomycota</taxon>
        <taxon>Pezizomycotina</taxon>
        <taxon>Eurotiomycetes</taxon>
        <taxon>Eurotiomycetidae</taxon>
        <taxon>Eurotiales</taxon>
        <taxon>Aspergillaceae</taxon>
        <taxon>Aspergillus</taxon>
        <taxon>Aspergillus subgen. Cremei</taxon>
    </lineage>
</organism>
<name>A0A1L9RFV6_ASPWE</name>
<dbReference type="Proteomes" id="UP000184383">
    <property type="component" value="Unassembled WGS sequence"/>
</dbReference>
<reference evidence="3" key="1">
    <citation type="journal article" date="2017" name="Genome Biol.">
        <title>Comparative genomics reveals high biological diversity and specific adaptations in the industrially and medically important fungal genus Aspergillus.</title>
        <authorList>
            <person name="de Vries R.P."/>
            <person name="Riley R."/>
            <person name="Wiebenga A."/>
            <person name="Aguilar-Osorio G."/>
            <person name="Amillis S."/>
            <person name="Uchima C.A."/>
            <person name="Anderluh G."/>
            <person name="Asadollahi M."/>
            <person name="Askin M."/>
            <person name="Barry K."/>
            <person name="Battaglia E."/>
            <person name="Bayram O."/>
            <person name="Benocci T."/>
            <person name="Braus-Stromeyer S.A."/>
            <person name="Caldana C."/>
            <person name="Canovas D."/>
            <person name="Cerqueira G.C."/>
            <person name="Chen F."/>
            <person name="Chen W."/>
            <person name="Choi C."/>
            <person name="Clum A."/>
            <person name="Dos Santos R.A."/>
            <person name="Damasio A.R."/>
            <person name="Diallinas G."/>
            <person name="Emri T."/>
            <person name="Fekete E."/>
            <person name="Flipphi M."/>
            <person name="Freyberg S."/>
            <person name="Gallo A."/>
            <person name="Gournas C."/>
            <person name="Habgood R."/>
            <person name="Hainaut M."/>
            <person name="Harispe M.L."/>
            <person name="Henrissat B."/>
            <person name="Hilden K.S."/>
            <person name="Hope R."/>
            <person name="Hossain A."/>
            <person name="Karabika E."/>
            <person name="Karaffa L."/>
            <person name="Karanyi Z."/>
            <person name="Krasevec N."/>
            <person name="Kuo A."/>
            <person name="Kusch H."/>
            <person name="LaButti K."/>
            <person name="Lagendijk E.L."/>
            <person name="Lapidus A."/>
            <person name="Levasseur A."/>
            <person name="Lindquist E."/>
            <person name="Lipzen A."/>
            <person name="Logrieco A.F."/>
            <person name="MacCabe A."/>
            <person name="Maekelae M.R."/>
            <person name="Malavazi I."/>
            <person name="Melin P."/>
            <person name="Meyer V."/>
            <person name="Mielnichuk N."/>
            <person name="Miskei M."/>
            <person name="Molnar A.P."/>
            <person name="Mule G."/>
            <person name="Ngan C.Y."/>
            <person name="Orejas M."/>
            <person name="Orosz E."/>
            <person name="Ouedraogo J.P."/>
            <person name="Overkamp K.M."/>
            <person name="Park H.-S."/>
            <person name="Perrone G."/>
            <person name="Piumi F."/>
            <person name="Punt P.J."/>
            <person name="Ram A.F."/>
            <person name="Ramon A."/>
            <person name="Rauscher S."/>
            <person name="Record E."/>
            <person name="Riano-Pachon D.M."/>
            <person name="Robert V."/>
            <person name="Roehrig J."/>
            <person name="Ruller R."/>
            <person name="Salamov A."/>
            <person name="Salih N.S."/>
            <person name="Samson R.A."/>
            <person name="Sandor E."/>
            <person name="Sanguinetti M."/>
            <person name="Schuetze T."/>
            <person name="Sepcic K."/>
            <person name="Shelest E."/>
            <person name="Sherlock G."/>
            <person name="Sophianopoulou V."/>
            <person name="Squina F.M."/>
            <person name="Sun H."/>
            <person name="Susca A."/>
            <person name="Todd R.B."/>
            <person name="Tsang A."/>
            <person name="Unkles S.E."/>
            <person name="van de Wiele N."/>
            <person name="van Rossen-Uffink D."/>
            <person name="Oliveira J.V."/>
            <person name="Vesth T.C."/>
            <person name="Visser J."/>
            <person name="Yu J.-H."/>
            <person name="Zhou M."/>
            <person name="Andersen M.R."/>
            <person name="Archer D.B."/>
            <person name="Baker S.E."/>
            <person name="Benoit I."/>
            <person name="Brakhage A.A."/>
            <person name="Braus G.H."/>
            <person name="Fischer R."/>
            <person name="Frisvad J.C."/>
            <person name="Goldman G.H."/>
            <person name="Houbraken J."/>
            <person name="Oakley B."/>
            <person name="Pocsi I."/>
            <person name="Scazzocchio C."/>
            <person name="Seiboth B."/>
            <person name="vanKuyk P.A."/>
            <person name="Wortman J."/>
            <person name="Dyer P.S."/>
            <person name="Grigoriev I.V."/>
        </authorList>
    </citation>
    <scope>NUCLEOTIDE SEQUENCE [LARGE SCALE GENOMIC DNA]</scope>
    <source>
        <strain evidence="3">DTO 134E9</strain>
    </source>
</reference>
<evidence type="ECO:0000313" key="3">
    <source>
        <dbReference type="Proteomes" id="UP000184383"/>
    </source>
</evidence>
<feature type="compositionally biased region" description="Low complexity" evidence="1">
    <location>
        <begin position="1"/>
        <end position="23"/>
    </location>
</feature>
<keyword evidence="3" id="KW-1185">Reference proteome</keyword>
<dbReference type="AlphaFoldDB" id="A0A1L9RFV6"/>
<accession>A0A1L9RFV6</accession>
<dbReference type="VEuPathDB" id="FungiDB:ASPWEDRAFT_41677"/>
<dbReference type="GeneID" id="63751467"/>
<feature type="region of interest" description="Disordered" evidence="1">
    <location>
        <begin position="103"/>
        <end position="136"/>
    </location>
</feature>
<feature type="compositionally biased region" description="Polar residues" evidence="1">
    <location>
        <begin position="123"/>
        <end position="135"/>
    </location>
</feature>
<sequence length="369" mass="40104">MTPPSSDSTEATSTPASSGTSPGNGMELVLDLNLNATTEFPKKQKPRSQAQKDNYIKARKYGACEKHKKQHKRCNCLEKNIARLNVNEAAILATPSVSGLPRQPIIHGNGLRSKQSILPPRESPSTPYNSQTQAQAVVDRNRVDRHTCHNTVLPYPHGTVDRLTCHNTVLPYPHGTVPLERNFARPVTNSAVPGNMEQFRVKVLPQNRNTRPFAGVDRFKWGPGTVQMQSTNQLQSLPGCLEISPTQGHVPRSVYTVPKVHGPGGPRISRSSTAPEDLRPLEGPSAKPQQKSVAKASTSSSSGLFPITTNGVFSSIRSAGGAIQQTVLSFASVWQNYTNLTSWVGAYVGRAVVRSCKQSLSIKKGLELY</sequence>
<dbReference type="EMBL" id="KV878213">
    <property type="protein sequence ID" value="OJJ33801.1"/>
    <property type="molecule type" value="Genomic_DNA"/>
</dbReference>
<dbReference type="OrthoDB" id="4346289at2759"/>
<feature type="region of interest" description="Disordered" evidence="1">
    <location>
        <begin position="1"/>
        <end position="54"/>
    </location>
</feature>
<feature type="region of interest" description="Disordered" evidence="1">
    <location>
        <begin position="258"/>
        <end position="301"/>
    </location>
</feature>
<evidence type="ECO:0000313" key="2">
    <source>
        <dbReference type="EMBL" id="OJJ33801.1"/>
    </source>
</evidence>
<protein>
    <submittedName>
        <fullName evidence="2">Uncharacterized protein</fullName>
    </submittedName>
</protein>